<dbReference type="OrthoDB" id="2917304at2"/>
<dbReference type="RefSeq" id="WP_101646729.1">
    <property type="nucleotide sequence ID" value="NZ_PGVE01000024.1"/>
</dbReference>
<proteinExistence type="predicted"/>
<gene>
    <name evidence="1" type="ORF">CVD27_04725</name>
</gene>
<dbReference type="InterPro" id="IPR027393">
    <property type="entry name" value="Virus_scaffolding_prot_C"/>
</dbReference>
<name>A0A2N5HR45_9BACI</name>
<dbReference type="AlphaFoldDB" id="A0A2N5HR45"/>
<reference evidence="1 2" key="1">
    <citation type="submission" date="2017-11" db="EMBL/GenBank/DDBJ databases">
        <title>Comparitive Functional Genomics of Dry Heat Resistant strains isolated from the Viking Spacecraft.</title>
        <authorList>
            <person name="Seuylemezian A."/>
            <person name="Cooper K."/>
            <person name="Vaishampayan P."/>
        </authorList>
    </citation>
    <scope>NUCLEOTIDE SEQUENCE [LARGE SCALE GENOMIC DNA]</scope>
    <source>
        <strain evidence="1 2">V32-6</strain>
    </source>
</reference>
<comment type="caution">
    <text evidence="1">The sequence shown here is derived from an EMBL/GenBank/DDBJ whole genome shotgun (WGS) entry which is preliminary data.</text>
</comment>
<accession>A0A2N5HR45</accession>
<evidence type="ECO:0000313" key="2">
    <source>
        <dbReference type="Proteomes" id="UP000234950"/>
    </source>
</evidence>
<evidence type="ECO:0000313" key="1">
    <source>
        <dbReference type="EMBL" id="PLS07984.1"/>
    </source>
</evidence>
<dbReference type="Gene3D" id="4.10.810.10">
    <property type="entry name" value="Virus Scaffolding Protein, Chain A"/>
    <property type="match status" value="1"/>
</dbReference>
<organism evidence="1 2">
    <name type="scientific">Neobacillus cucumis</name>
    <dbReference type="NCBI Taxonomy" id="1740721"/>
    <lineage>
        <taxon>Bacteria</taxon>
        <taxon>Bacillati</taxon>
        <taxon>Bacillota</taxon>
        <taxon>Bacilli</taxon>
        <taxon>Bacillales</taxon>
        <taxon>Bacillaceae</taxon>
        <taxon>Neobacillus</taxon>
    </lineage>
</organism>
<dbReference type="Proteomes" id="UP000234950">
    <property type="component" value="Unassembled WGS sequence"/>
</dbReference>
<keyword evidence="2" id="KW-1185">Reference proteome</keyword>
<protein>
    <submittedName>
        <fullName evidence="1">Uncharacterized protein</fullName>
    </submittedName>
</protein>
<dbReference type="EMBL" id="PGVE01000024">
    <property type="protein sequence ID" value="PLS07984.1"/>
    <property type="molecule type" value="Genomic_DNA"/>
</dbReference>
<sequence length="115" mass="13890">MKKLICKNCGNSEFYVLNVGETLCKCGKRLTKLTDYQWENSQKWKDIQRRRAEIISKMSLLKREIDECLDRRDEEGFKKRTFELKLCEHFLDNSLQSPQVRLRERIKQNQDKLSF</sequence>